<proteinExistence type="predicted"/>
<dbReference type="InterPro" id="IPR058240">
    <property type="entry name" value="rSAM_sf"/>
</dbReference>
<dbReference type="InterPro" id="IPR007197">
    <property type="entry name" value="rSAM"/>
</dbReference>
<dbReference type="NCBIfam" id="TIGR04269">
    <property type="entry name" value="SAM_SPASM_FxsB"/>
    <property type="match status" value="1"/>
</dbReference>
<dbReference type="Pfam" id="PF04055">
    <property type="entry name" value="Radical_SAM"/>
    <property type="match status" value="1"/>
</dbReference>
<sequence>MSSDCLRQFVLKVHSRCNLDCTYCYIYRSPDTSWRDRPHHVGEHTMRQTARRIAEHVATHRPRSVRVDLHGGEPLLTGPEPLVAYADTVRRAVPDGTDVTVTVQTNGTLLTRPALDRLADAGIRIGISLDGGTAALNARRVDHAGRPSWPAARRAARMLAARRPDAYGGLLCTVDPATDPAEVYSSLRALAPPALDFLLPHVHWGSRPPGRHRPAPTPYGDWLAEAFDLWWDDGTRGLPRVRLFTEIAALLLGGSSRTDAVGLSPIAAVVVETDGTIERLDSLKTAYPHAPATGLDVHRNSFDEALGHPRIAALRAGLGGLGEDCRACPVVRICGGGNYAHRYSRRTGHFRHPSVHCADLERIIRHAAARIGEQLSVSSRSLV</sequence>
<dbReference type="InterPro" id="IPR026335">
    <property type="entry name" value="rSAM_SPASM_FxsB"/>
</dbReference>
<dbReference type="Gene3D" id="3.20.20.70">
    <property type="entry name" value="Aldolase class I"/>
    <property type="match status" value="1"/>
</dbReference>
<dbReference type="InterPro" id="IPR013785">
    <property type="entry name" value="Aldolase_TIM"/>
</dbReference>
<dbReference type="InterPro" id="IPR023867">
    <property type="entry name" value="Sulphatase_maturase_rSAM"/>
</dbReference>
<dbReference type="SFLD" id="SFLDG01067">
    <property type="entry name" value="SPASM/twitch_domain_containing"/>
    <property type="match status" value="1"/>
</dbReference>
<dbReference type="PANTHER" id="PTHR43273:SF8">
    <property type="entry name" value="RADICAL SAM DOMAIN PROTEIN"/>
    <property type="match status" value="1"/>
</dbReference>
<evidence type="ECO:0000256" key="1">
    <source>
        <dbReference type="ARBA" id="ARBA00022691"/>
    </source>
</evidence>
<dbReference type="RefSeq" id="WP_234514173.1">
    <property type="nucleotide sequence ID" value="NZ_BAAAUF010000089.1"/>
</dbReference>
<evidence type="ECO:0000256" key="2">
    <source>
        <dbReference type="ARBA" id="ARBA00022723"/>
    </source>
</evidence>
<keyword evidence="1" id="KW-0949">S-adenosyl-L-methionine</keyword>
<dbReference type="PANTHER" id="PTHR43273">
    <property type="entry name" value="ANAEROBIC SULFATASE-MATURATING ENZYME HOMOLOG ASLB-RELATED"/>
    <property type="match status" value="1"/>
</dbReference>
<evidence type="ECO:0000256" key="3">
    <source>
        <dbReference type="ARBA" id="ARBA00023004"/>
    </source>
</evidence>
<organism evidence="6 7">
    <name type="scientific">Streptomyces glomeratus</name>
    <dbReference type="NCBI Taxonomy" id="284452"/>
    <lineage>
        <taxon>Bacteria</taxon>
        <taxon>Bacillati</taxon>
        <taxon>Actinomycetota</taxon>
        <taxon>Actinomycetes</taxon>
        <taxon>Kitasatosporales</taxon>
        <taxon>Streptomycetaceae</taxon>
        <taxon>Streptomyces</taxon>
    </lineage>
</organism>
<dbReference type="SFLD" id="SFLDG01386">
    <property type="entry name" value="main_SPASM_domain-containing"/>
    <property type="match status" value="1"/>
</dbReference>
<feature type="domain" description="Radical SAM core" evidence="5">
    <location>
        <begin position="3"/>
        <end position="240"/>
    </location>
</feature>
<dbReference type="SUPFAM" id="SSF102114">
    <property type="entry name" value="Radical SAM enzymes"/>
    <property type="match status" value="1"/>
</dbReference>
<reference evidence="7" key="1">
    <citation type="journal article" date="2019" name="Int. J. Syst. Evol. Microbiol.">
        <title>The Global Catalogue of Microorganisms (GCM) 10K type strain sequencing project: providing services to taxonomists for standard genome sequencing and annotation.</title>
        <authorList>
            <consortium name="The Broad Institute Genomics Platform"/>
            <consortium name="The Broad Institute Genome Sequencing Center for Infectious Disease"/>
            <person name="Wu L."/>
            <person name="Ma J."/>
        </authorList>
    </citation>
    <scope>NUCLEOTIDE SEQUENCE [LARGE SCALE GENOMIC DNA]</scope>
    <source>
        <strain evidence="7">JCM 9091</strain>
    </source>
</reference>
<dbReference type="SFLD" id="SFLDG01072">
    <property type="entry name" value="dehydrogenase_like"/>
    <property type="match status" value="1"/>
</dbReference>
<dbReference type="EMBL" id="BAAAUF010000089">
    <property type="protein sequence ID" value="GAA3075768.1"/>
    <property type="molecule type" value="Genomic_DNA"/>
</dbReference>
<dbReference type="SFLD" id="SFLDS00029">
    <property type="entry name" value="Radical_SAM"/>
    <property type="match status" value="1"/>
</dbReference>
<accession>A0ABP6M5W3</accession>
<evidence type="ECO:0000313" key="7">
    <source>
        <dbReference type="Proteomes" id="UP001501532"/>
    </source>
</evidence>
<dbReference type="PROSITE" id="PS51918">
    <property type="entry name" value="RADICAL_SAM"/>
    <property type="match status" value="1"/>
</dbReference>
<keyword evidence="4" id="KW-0411">Iron-sulfur</keyword>
<evidence type="ECO:0000313" key="6">
    <source>
        <dbReference type="EMBL" id="GAA3075768.1"/>
    </source>
</evidence>
<keyword evidence="3" id="KW-0408">Iron</keyword>
<keyword evidence="7" id="KW-1185">Reference proteome</keyword>
<dbReference type="CDD" id="cd01335">
    <property type="entry name" value="Radical_SAM"/>
    <property type="match status" value="1"/>
</dbReference>
<name>A0ABP6M5W3_9ACTN</name>
<dbReference type="Proteomes" id="UP001501532">
    <property type="component" value="Unassembled WGS sequence"/>
</dbReference>
<evidence type="ECO:0000259" key="5">
    <source>
        <dbReference type="PROSITE" id="PS51918"/>
    </source>
</evidence>
<comment type="caution">
    <text evidence="6">The sequence shown here is derived from an EMBL/GenBank/DDBJ whole genome shotgun (WGS) entry which is preliminary data.</text>
</comment>
<keyword evidence="2" id="KW-0479">Metal-binding</keyword>
<protein>
    <recommendedName>
        <fullName evidence="5">Radical SAM core domain-containing protein</fullName>
    </recommendedName>
</protein>
<gene>
    <name evidence="6" type="ORF">GCM10010448_67520</name>
</gene>
<evidence type="ECO:0000256" key="4">
    <source>
        <dbReference type="ARBA" id="ARBA00023014"/>
    </source>
</evidence>